<keyword evidence="6" id="KW-0206">Cytoskeleton</keyword>
<evidence type="ECO:0000256" key="4">
    <source>
        <dbReference type="ARBA" id="ARBA00022701"/>
    </source>
</evidence>
<keyword evidence="4" id="KW-0493">Microtubule</keyword>
<dbReference type="InterPro" id="IPR008374">
    <property type="entry name" value="SF_assemblin/giardin_b"/>
</dbReference>
<evidence type="ECO:0000256" key="1">
    <source>
        <dbReference type="ARBA" id="ARBA00004245"/>
    </source>
</evidence>
<name>A0A146K974_9EUKA</name>
<evidence type="ECO:0000256" key="3">
    <source>
        <dbReference type="ARBA" id="ARBA00022490"/>
    </source>
</evidence>
<organism evidence="8">
    <name type="scientific">Trepomonas sp. PC1</name>
    <dbReference type="NCBI Taxonomy" id="1076344"/>
    <lineage>
        <taxon>Eukaryota</taxon>
        <taxon>Metamonada</taxon>
        <taxon>Diplomonadida</taxon>
        <taxon>Hexamitidae</taxon>
        <taxon>Hexamitinae</taxon>
        <taxon>Trepomonas</taxon>
    </lineage>
</organism>
<reference evidence="8" key="1">
    <citation type="submission" date="2015-07" db="EMBL/GenBank/DDBJ databases">
        <title>Adaptation to a free-living lifestyle via gene acquisitions in the diplomonad Trepomonas sp. PC1.</title>
        <authorList>
            <person name="Xu F."/>
            <person name="Jerlstrom-Hultqvist J."/>
            <person name="Kolisko M."/>
            <person name="Simpson A.G.B."/>
            <person name="Roger A.J."/>
            <person name="Svard S.G."/>
            <person name="Andersson J.O."/>
        </authorList>
    </citation>
    <scope>NUCLEOTIDE SEQUENCE</scope>
    <source>
        <strain evidence="8">PC1</strain>
    </source>
</reference>
<evidence type="ECO:0000256" key="7">
    <source>
        <dbReference type="SAM" id="Coils"/>
    </source>
</evidence>
<feature type="non-terminal residue" evidence="8">
    <location>
        <position position="255"/>
    </location>
</feature>
<dbReference type="GO" id="GO:0005200">
    <property type="term" value="F:structural constituent of cytoskeleton"/>
    <property type="evidence" value="ECO:0007669"/>
    <property type="project" value="InterPro"/>
</dbReference>
<protein>
    <submittedName>
        <fullName evidence="8">Beta-giardin</fullName>
    </submittedName>
</protein>
<accession>A0A146K974</accession>
<dbReference type="Pfam" id="PF06705">
    <property type="entry name" value="SF-assemblin"/>
    <property type="match status" value="1"/>
</dbReference>
<sequence>LEQNNIIKQIQQEPNLANIHTQQQSGYVDFSQELKQQEQRDTNNMRLLSDGIDLLNRMLLTEKETHSGALDPIQEELTSFIDDTKSELQSQLDKVKEQLQEEDDYFTSELVKIENSIQTQISVRKSTLFQMRQEFMKSKDELYQQISQEESDRKVQTEMLKQMTDATVDQLKQKIEAVNIRQVQQINENDENLRFQANLSQKSIEKRLKLIQDEIKKIQAQNTQEVKIRIQNEEQIVKSIEYLISKVSKGIGGMK</sequence>
<evidence type="ECO:0000256" key="2">
    <source>
        <dbReference type="ARBA" id="ARBA00005678"/>
    </source>
</evidence>
<keyword evidence="5 7" id="KW-0175">Coiled coil</keyword>
<dbReference type="GO" id="GO:0005874">
    <property type="term" value="C:microtubule"/>
    <property type="evidence" value="ECO:0007669"/>
    <property type="project" value="UniProtKB-KW"/>
</dbReference>
<dbReference type="EMBL" id="GDID01004607">
    <property type="protein sequence ID" value="JAP91999.1"/>
    <property type="molecule type" value="Transcribed_RNA"/>
</dbReference>
<keyword evidence="3" id="KW-0963">Cytoplasm</keyword>
<comment type="subcellular location">
    <subcellularLocation>
        <location evidence="1">Cytoplasm</location>
        <location evidence="1">Cytoskeleton</location>
    </subcellularLocation>
</comment>
<gene>
    <name evidence="8" type="ORF">TPC1_16194</name>
</gene>
<feature type="coiled-coil region" evidence="7">
    <location>
        <begin position="168"/>
        <end position="221"/>
    </location>
</feature>
<evidence type="ECO:0000256" key="5">
    <source>
        <dbReference type="ARBA" id="ARBA00023054"/>
    </source>
</evidence>
<comment type="similarity">
    <text evidence="2">Belongs to the SF-assemblin family.</text>
</comment>
<evidence type="ECO:0000256" key="6">
    <source>
        <dbReference type="ARBA" id="ARBA00023212"/>
    </source>
</evidence>
<proteinExistence type="inferred from homology"/>
<feature type="non-terminal residue" evidence="8">
    <location>
        <position position="1"/>
    </location>
</feature>
<dbReference type="AlphaFoldDB" id="A0A146K974"/>
<evidence type="ECO:0000313" key="8">
    <source>
        <dbReference type="EMBL" id="JAP91999.1"/>
    </source>
</evidence>